<dbReference type="SUPFAM" id="SSF52954">
    <property type="entry name" value="Class II aaRS ABD-related"/>
    <property type="match status" value="1"/>
</dbReference>
<dbReference type="Pfam" id="PF00587">
    <property type="entry name" value="tRNA-synt_2b"/>
    <property type="match status" value="1"/>
</dbReference>
<dbReference type="OrthoDB" id="57698at2759"/>
<keyword evidence="6" id="KW-0648">Protein biosynthesis</keyword>
<evidence type="ECO:0000313" key="11">
    <source>
        <dbReference type="Proteomes" id="UP000034350"/>
    </source>
</evidence>
<keyword evidence="5" id="KW-0067">ATP-binding</keyword>
<keyword evidence="11" id="KW-1185">Reference proteome</keyword>
<protein>
    <recommendedName>
        <fullName evidence="2">glycine--tRNA ligase</fullName>
        <ecNumber evidence="2">6.1.1.14</ecNumber>
    </recommendedName>
    <alternativeName>
        <fullName evidence="8">Diadenosine tetraphosphate synthetase</fullName>
    </alternativeName>
</protein>
<dbReference type="InterPro" id="IPR006195">
    <property type="entry name" value="aa-tRNA-synth_II"/>
</dbReference>
<dbReference type="GO" id="GO:0005524">
    <property type="term" value="F:ATP binding"/>
    <property type="evidence" value="ECO:0007669"/>
    <property type="project" value="UniProtKB-KW"/>
</dbReference>
<dbReference type="Pfam" id="PF03129">
    <property type="entry name" value="HGTP_anticodon"/>
    <property type="match status" value="1"/>
</dbReference>
<evidence type="ECO:0000259" key="9">
    <source>
        <dbReference type="PROSITE" id="PS50862"/>
    </source>
</evidence>
<dbReference type="InterPro" id="IPR027031">
    <property type="entry name" value="Gly-tRNA_synthase/POLG2"/>
</dbReference>
<dbReference type="GO" id="GO:0005739">
    <property type="term" value="C:mitochondrion"/>
    <property type="evidence" value="ECO:0007669"/>
    <property type="project" value="TreeGrafter"/>
</dbReference>
<keyword evidence="4" id="KW-0547">Nucleotide-binding</keyword>
<evidence type="ECO:0000256" key="4">
    <source>
        <dbReference type="ARBA" id="ARBA00022741"/>
    </source>
</evidence>
<dbReference type="VEuPathDB" id="MicrosporidiaDB:NCER_101261"/>
<evidence type="ECO:0000256" key="7">
    <source>
        <dbReference type="ARBA" id="ARBA00023146"/>
    </source>
</evidence>
<dbReference type="EC" id="6.1.1.14" evidence="2"/>
<reference evidence="10 11" key="1">
    <citation type="journal article" date="2015" name="Environ. Microbiol.">
        <title>Genome analyses suggest the presence of polyploidy and recent human-driven expansions in eight global populations of the honeybee pathogen Nosema ceranae.</title>
        <authorList>
            <person name="Pelin A."/>
            <person name="Selman M."/>
            <person name="Aris-Brosou S."/>
            <person name="Farinelli L."/>
            <person name="Corradi N."/>
        </authorList>
    </citation>
    <scope>NUCLEOTIDE SEQUENCE [LARGE SCALE GENOMIC DNA]</scope>
    <source>
        <strain evidence="10 11">PA08 1199</strain>
    </source>
</reference>
<evidence type="ECO:0000256" key="8">
    <source>
        <dbReference type="ARBA" id="ARBA00030057"/>
    </source>
</evidence>
<dbReference type="Proteomes" id="UP000034350">
    <property type="component" value="Unassembled WGS sequence"/>
</dbReference>
<accession>A0A0F9W9S1</accession>
<evidence type="ECO:0000256" key="1">
    <source>
        <dbReference type="ARBA" id="ARBA00008226"/>
    </source>
</evidence>
<dbReference type="GO" id="GO:0004820">
    <property type="term" value="F:glycine-tRNA ligase activity"/>
    <property type="evidence" value="ECO:0007669"/>
    <property type="project" value="UniProtKB-EC"/>
</dbReference>
<dbReference type="InterPro" id="IPR002314">
    <property type="entry name" value="aa-tRNA-synt_IIb"/>
</dbReference>
<dbReference type="OMA" id="MEMQYFV"/>
<evidence type="ECO:0000256" key="2">
    <source>
        <dbReference type="ARBA" id="ARBA00012829"/>
    </source>
</evidence>
<dbReference type="RefSeq" id="XP_024330108.1">
    <property type="nucleotide sequence ID" value="XM_024476413.1"/>
</dbReference>
<feature type="domain" description="Aminoacyl-transfer RNA synthetases class-II family profile" evidence="9">
    <location>
        <begin position="157"/>
        <end position="466"/>
    </location>
</feature>
<dbReference type="InterPro" id="IPR036621">
    <property type="entry name" value="Anticodon-bd_dom_sf"/>
</dbReference>
<dbReference type="PANTHER" id="PTHR10745">
    <property type="entry name" value="GLYCYL-TRNA SYNTHETASE/DNA POLYMERASE SUBUNIT GAMMA-2"/>
    <property type="match status" value="1"/>
</dbReference>
<dbReference type="InterPro" id="IPR004154">
    <property type="entry name" value="Anticodon-bd"/>
</dbReference>
<dbReference type="AlphaFoldDB" id="A0A0F9W9S1"/>
<comment type="caution">
    <text evidence="10">The sequence shown here is derived from an EMBL/GenBank/DDBJ whole genome shotgun (WGS) entry which is preliminary data.</text>
</comment>
<dbReference type="PANTHER" id="PTHR10745:SF0">
    <property type="entry name" value="GLYCINE--TRNA LIGASE"/>
    <property type="match status" value="1"/>
</dbReference>
<name>A0A0F9W9S1_9MICR</name>
<dbReference type="Gene3D" id="3.30.40.230">
    <property type="match status" value="1"/>
</dbReference>
<dbReference type="InterPro" id="IPR033731">
    <property type="entry name" value="GlyRS-like_core"/>
</dbReference>
<sequence length="587" mass="68249">MKKFETEKLEKIIKSRFLLNQTAQIYGGVSGLYDIGPVLFGIKQNFTSEWRKHFVYYDKLYEVESSILLPYSVLKASGHVDKFCDILICDKNNGLSYRADHYIEAFLSKLPHSDEISQEIKMVDCMNCKDIDKIIQKYNIKTPDGNEFSPSIKFNLMFETNLGYKEGHSVFLRPETAQGQFLNFKKLYEFNNKKLPFGSATIGKAFRNEISPRSGLIRTREFEQAEIEYFVNPKEKTFKKFKTVNTLVLLLCFDNQEVKMSLEDAVNNKIINNEILGYFMGRTYLFLANIGIDSTLIRFRQHKKDEMAHYAKDCWDCEIYSSFGWVECVGIADRSAYDLTCHSQASGTELCFSEKCIPPVIKEELKPIIDKKSWIKILKKDYEQFSNELNSLSSKFIQDNMFKENDKFYINFVFNENSYKIECSQIRTTIHEQKDIPDVIEPSFGIGRILYILLEHSFYLRECGRPVLQLKPKIASTKVIISYVVQNAVFTSYINNILDQLYDYNIVAEVNERSCSIGKKYASCDEIGIPYFVTFDNDSLVDKKVTIRERDSMEQVRLNISDVSGIICNLINEKISWEELKFNNLKF</sequence>
<comment type="similarity">
    <text evidence="1">Belongs to the class-II aminoacyl-tRNA synthetase family.</text>
</comment>
<evidence type="ECO:0000256" key="6">
    <source>
        <dbReference type="ARBA" id="ARBA00022917"/>
    </source>
</evidence>
<dbReference type="GO" id="GO:0070150">
    <property type="term" value="P:mitochondrial glycyl-tRNA aminoacylation"/>
    <property type="evidence" value="ECO:0007669"/>
    <property type="project" value="TreeGrafter"/>
</dbReference>
<dbReference type="CDD" id="cd00774">
    <property type="entry name" value="GlyRS-like_core"/>
    <property type="match status" value="1"/>
</dbReference>
<organism evidence="10 11">
    <name type="scientific">Vairimorpha ceranae</name>
    <dbReference type="NCBI Taxonomy" id="40302"/>
    <lineage>
        <taxon>Eukaryota</taxon>
        <taxon>Fungi</taxon>
        <taxon>Fungi incertae sedis</taxon>
        <taxon>Microsporidia</taxon>
        <taxon>Nosematidae</taxon>
        <taxon>Vairimorpha</taxon>
    </lineage>
</organism>
<dbReference type="InterPro" id="IPR002315">
    <property type="entry name" value="tRNA-synt_gly"/>
</dbReference>
<proteinExistence type="inferred from homology"/>
<dbReference type="PRINTS" id="PR01043">
    <property type="entry name" value="TRNASYNTHGLY"/>
</dbReference>
<evidence type="ECO:0000313" key="10">
    <source>
        <dbReference type="EMBL" id="KKO74366.1"/>
    </source>
</evidence>
<evidence type="ECO:0000256" key="3">
    <source>
        <dbReference type="ARBA" id="ARBA00022598"/>
    </source>
</evidence>
<dbReference type="VEuPathDB" id="MicrosporidiaDB:AAJ76_790008475"/>
<dbReference type="GeneID" id="36321366"/>
<gene>
    <name evidence="10" type="ORF">AAJ76_790008475</name>
</gene>
<dbReference type="SUPFAM" id="SSF55681">
    <property type="entry name" value="Class II aaRS and biotin synthetases"/>
    <property type="match status" value="1"/>
</dbReference>
<dbReference type="PROSITE" id="PS50862">
    <property type="entry name" value="AA_TRNA_LIGASE_II"/>
    <property type="match status" value="1"/>
</dbReference>
<dbReference type="EMBL" id="JPQZ01000079">
    <property type="protein sequence ID" value="KKO74366.1"/>
    <property type="molecule type" value="Genomic_DNA"/>
</dbReference>
<dbReference type="NCBIfam" id="NF003211">
    <property type="entry name" value="PRK04173.1"/>
    <property type="match status" value="1"/>
</dbReference>
<keyword evidence="7 10" id="KW-0030">Aminoacyl-tRNA synthetase</keyword>
<dbReference type="Gene3D" id="3.30.930.10">
    <property type="entry name" value="Bira Bifunctional Protein, Domain 2"/>
    <property type="match status" value="1"/>
</dbReference>
<keyword evidence="3" id="KW-0436">Ligase</keyword>
<evidence type="ECO:0000256" key="5">
    <source>
        <dbReference type="ARBA" id="ARBA00022840"/>
    </source>
</evidence>
<dbReference type="InterPro" id="IPR045864">
    <property type="entry name" value="aa-tRNA-synth_II/BPL/LPL"/>
</dbReference>
<dbReference type="NCBIfam" id="TIGR00389">
    <property type="entry name" value="glyS_dimeric"/>
    <property type="match status" value="1"/>
</dbReference>
<dbReference type="VEuPathDB" id="MicrosporidiaDB:G9O61_00g000610"/>
<dbReference type="Gene3D" id="3.40.50.800">
    <property type="entry name" value="Anticodon-binding domain"/>
    <property type="match status" value="1"/>
</dbReference>